<evidence type="ECO:0000256" key="9">
    <source>
        <dbReference type="ARBA" id="ARBA00022777"/>
    </source>
</evidence>
<feature type="modified residue" description="4-aspartylphosphate" evidence="14">
    <location>
        <position position="644"/>
    </location>
</feature>
<keyword evidence="10" id="KW-0067">ATP-binding</keyword>
<evidence type="ECO:0000256" key="13">
    <source>
        <dbReference type="ARBA" id="ARBA00023136"/>
    </source>
</evidence>
<dbReference type="Pfam" id="PF02518">
    <property type="entry name" value="HATPase_c"/>
    <property type="match status" value="1"/>
</dbReference>
<dbReference type="Gene3D" id="3.30.565.10">
    <property type="entry name" value="Histidine kinase-like ATPase, C-terminal domain"/>
    <property type="match status" value="1"/>
</dbReference>
<protein>
    <recommendedName>
        <fullName evidence="3">histidine kinase</fullName>
        <ecNumber evidence="3">2.7.13.3</ecNumber>
    </recommendedName>
</protein>
<evidence type="ECO:0000256" key="16">
    <source>
        <dbReference type="SAM" id="MobiDB-lite"/>
    </source>
</evidence>
<evidence type="ECO:0000259" key="18">
    <source>
        <dbReference type="PROSITE" id="PS50110"/>
    </source>
</evidence>
<name>A0A967EHF3_9RHOB</name>
<feature type="domain" description="Response regulatory" evidence="18">
    <location>
        <begin position="461"/>
        <end position="573"/>
    </location>
</feature>
<dbReference type="InterPro" id="IPR011006">
    <property type="entry name" value="CheY-like_superfamily"/>
</dbReference>
<dbReference type="Proteomes" id="UP000639775">
    <property type="component" value="Unassembled WGS sequence"/>
</dbReference>
<keyword evidence="5 14" id="KW-0597">Phosphoprotein</keyword>
<dbReference type="AlphaFoldDB" id="A0A967EHF3"/>
<reference evidence="19" key="1">
    <citation type="submission" date="2020-03" db="EMBL/GenBank/DDBJ databases">
        <title>Roseovarius gahaiensis sp. nov., isolated from Gahai Saline Lake, China.</title>
        <authorList>
            <person name="Sun X."/>
        </authorList>
    </citation>
    <scope>NUCLEOTIDE SEQUENCE</scope>
    <source>
        <strain evidence="19">GH877</strain>
    </source>
</reference>
<dbReference type="PROSITE" id="PS50110">
    <property type="entry name" value="RESPONSE_REGULATORY"/>
    <property type="match status" value="2"/>
</dbReference>
<dbReference type="SMART" id="SM00387">
    <property type="entry name" value="HATPase_c"/>
    <property type="match status" value="1"/>
</dbReference>
<dbReference type="CDD" id="cd16922">
    <property type="entry name" value="HATPase_EvgS-ArcB-TorS-like"/>
    <property type="match status" value="1"/>
</dbReference>
<dbReference type="Gene3D" id="1.10.287.130">
    <property type="match status" value="1"/>
</dbReference>
<dbReference type="Pfam" id="PF00512">
    <property type="entry name" value="HisKA"/>
    <property type="match status" value="1"/>
</dbReference>
<evidence type="ECO:0000256" key="15">
    <source>
        <dbReference type="SAM" id="Coils"/>
    </source>
</evidence>
<keyword evidence="9" id="KW-0418">Kinase</keyword>
<keyword evidence="4" id="KW-1003">Cell membrane</keyword>
<dbReference type="Pfam" id="PF00072">
    <property type="entry name" value="Response_reg"/>
    <property type="match status" value="2"/>
</dbReference>
<dbReference type="SUPFAM" id="SSF52172">
    <property type="entry name" value="CheY-like"/>
    <property type="match status" value="2"/>
</dbReference>
<organism evidence="19 20">
    <name type="scientific">Roseovarius gahaiensis</name>
    <dbReference type="NCBI Taxonomy" id="2716691"/>
    <lineage>
        <taxon>Bacteria</taxon>
        <taxon>Pseudomonadati</taxon>
        <taxon>Pseudomonadota</taxon>
        <taxon>Alphaproteobacteria</taxon>
        <taxon>Rhodobacterales</taxon>
        <taxon>Roseobacteraceae</taxon>
        <taxon>Roseovarius</taxon>
    </lineage>
</organism>
<feature type="region of interest" description="Disordered" evidence="16">
    <location>
        <begin position="714"/>
        <end position="743"/>
    </location>
</feature>
<dbReference type="SMART" id="SM00388">
    <property type="entry name" value="HisKA"/>
    <property type="match status" value="1"/>
</dbReference>
<dbReference type="RefSeq" id="WP_167199776.1">
    <property type="nucleotide sequence ID" value="NZ_JAAORB010000048.1"/>
</dbReference>
<dbReference type="PROSITE" id="PS50109">
    <property type="entry name" value="HIS_KIN"/>
    <property type="match status" value="1"/>
</dbReference>
<dbReference type="FunFam" id="3.30.565.10:FF:000010">
    <property type="entry name" value="Sensor histidine kinase RcsC"/>
    <property type="match status" value="1"/>
</dbReference>
<dbReference type="InterPro" id="IPR001789">
    <property type="entry name" value="Sig_transdc_resp-reg_receiver"/>
</dbReference>
<keyword evidence="6" id="KW-0808">Transferase</keyword>
<keyword evidence="13" id="KW-0472">Membrane</keyword>
<dbReference type="EC" id="2.7.13.3" evidence="3"/>
<sequence>MSLANKLAEERRARLAAERLLEQKQAELQAANRKLGKHAAQLSDQIVETRAEVENVRDENRRVKSDLTVANQKVEIAERRLWHSIETIQDGFAFFDSDSRMIAANHAWLSVFEGLDAVQPGISYIEILQFLTEEGIVDIGQDCPAAWRERMLDRWQSPDPQPEVIRLWNREYIKLIDQRGHGGDVVNLALNITDTIRYEKNLQEARRKAEAASRAKSSFLANMSHEIRTPMNGVVGMAELLIYTDLTEEQRLYADTIRNSGEALLVIINDVLDYSKIEAEKLVLHNEPFDLEHTLHELVMLMQANARDKGLELLVDYDMFLPTRFIGDPGRIRQVMTNLMGNALKFTQAGHVLVRVVGLPESNDQISKLHITVEDTGIGIPTDKVDYVFGEFNQVDDEQNRKFEGTGLGLAITQKLIGMMGGDIWVTSKENKGSCFGFSLALPVERPLNPDLFRLPAGLSRVMIVDGHVLNRDILDKQLRLLGIETVLCANAAEALAQLTGDIDLVLSDHHMADMDGLELAEAMREAGHQMPVILLTPNSGHANQDPARCHVQAVVQKPASRSDLFAALQSISGLLDAPTQQDNSILTPPQRAMRILAAEDNRTNRLVFSKMVKSLDIELEFANDGAQAVEMFQAFAPDIVFMDISMPGMDGKEATGKIRAIEAERGTHVPIVAMTAHAMDGDEAGILQAGLDHYLTKPLRKAAILEQIIAARPDGTRDPLGGDQSSGGRTNTGLSASDMSGT</sequence>
<proteinExistence type="predicted"/>
<dbReference type="PRINTS" id="PR00344">
    <property type="entry name" value="BCTRLSENSOR"/>
</dbReference>
<evidence type="ECO:0000256" key="8">
    <source>
        <dbReference type="ARBA" id="ARBA00022741"/>
    </source>
</evidence>
<evidence type="ECO:0000256" key="14">
    <source>
        <dbReference type="PROSITE-ProRule" id="PRU00169"/>
    </source>
</evidence>
<evidence type="ECO:0000256" key="2">
    <source>
        <dbReference type="ARBA" id="ARBA00004651"/>
    </source>
</evidence>
<dbReference type="PANTHER" id="PTHR45339">
    <property type="entry name" value="HYBRID SIGNAL TRANSDUCTION HISTIDINE KINASE J"/>
    <property type="match status" value="1"/>
</dbReference>
<feature type="domain" description="Response regulatory" evidence="18">
    <location>
        <begin position="595"/>
        <end position="713"/>
    </location>
</feature>
<dbReference type="Gene3D" id="3.40.50.2300">
    <property type="match status" value="2"/>
</dbReference>
<evidence type="ECO:0000256" key="5">
    <source>
        <dbReference type="ARBA" id="ARBA00022553"/>
    </source>
</evidence>
<dbReference type="InterPro" id="IPR003594">
    <property type="entry name" value="HATPase_dom"/>
</dbReference>
<comment type="subcellular location">
    <subcellularLocation>
        <location evidence="2">Cell membrane</location>
        <topology evidence="2">Multi-pass membrane protein</topology>
    </subcellularLocation>
</comment>
<keyword evidence="12" id="KW-0902">Two-component regulatory system</keyword>
<dbReference type="InterPro" id="IPR005467">
    <property type="entry name" value="His_kinase_dom"/>
</dbReference>
<keyword evidence="20" id="KW-1185">Reference proteome</keyword>
<feature type="coiled-coil region" evidence="15">
    <location>
        <begin position="195"/>
        <end position="222"/>
    </location>
</feature>
<dbReference type="PANTHER" id="PTHR45339:SF5">
    <property type="entry name" value="HISTIDINE KINASE"/>
    <property type="match status" value="1"/>
</dbReference>
<dbReference type="GO" id="GO:0005886">
    <property type="term" value="C:plasma membrane"/>
    <property type="evidence" value="ECO:0007669"/>
    <property type="project" value="UniProtKB-SubCell"/>
</dbReference>
<dbReference type="CDD" id="cd17546">
    <property type="entry name" value="REC_hyHK_CKI1_RcsC-like"/>
    <property type="match status" value="1"/>
</dbReference>
<evidence type="ECO:0000256" key="11">
    <source>
        <dbReference type="ARBA" id="ARBA00022989"/>
    </source>
</evidence>
<feature type="domain" description="Histidine kinase" evidence="17">
    <location>
        <begin position="222"/>
        <end position="444"/>
    </location>
</feature>
<evidence type="ECO:0000256" key="1">
    <source>
        <dbReference type="ARBA" id="ARBA00000085"/>
    </source>
</evidence>
<evidence type="ECO:0000313" key="19">
    <source>
        <dbReference type="EMBL" id="NHQ75800.1"/>
    </source>
</evidence>
<evidence type="ECO:0000256" key="6">
    <source>
        <dbReference type="ARBA" id="ARBA00022679"/>
    </source>
</evidence>
<keyword evidence="7" id="KW-0812">Transmembrane</keyword>
<evidence type="ECO:0000256" key="4">
    <source>
        <dbReference type="ARBA" id="ARBA00022475"/>
    </source>
</evidence>
<dbReference type="SUPFAM" id="SSF47384">
    <property type="entry name" value="Homodimeric domain of signal transducing histidine kinase"/>
    <property type="match status" value="1"/>
</dbReference>
<dbReference type="EMBL" id="JAAORB010000048">
    <property type="protein sequence ID" value="NHQ75800.1"/>
    <property type="molecule type" value="Genomic_DNA"/>
</dbReference>
<accession>A0A967EHF3</accession>
<feature type="compositionally biased region" description="Polar residues" evidence="16">
    <location>
        <begin position="727"/>
        <end position="743"/>
    </location>
</feature>
<dbReference type="SMART" id="SM00448">
    <property type="entry name" value="REC"/>
    <property type="match status" value="2"/>
</dbReference>
<evidence type="ECO:0000313" key="20">
    <source>
        <dbReference type="Proteomes" id="UP000639775"/>
    </source>
</evidence>
<feature type="modified residue" description="4-aspartylphosphate" evidence="14">
    <location>
        <position position="509"/>
    </location>
</feature>
<gene>
    <name evidence="19" type="ORF">HAT86_15215</name>
</gene>
<evidence type="ECO:0000256" key="12">
    <source>
        <dbReference type="ARBA" id="ARBA00023012"/>
    </source>
</evidence>
<evidence type="ECO:0000256" key="7">
    <source>
        <dbReference type="ARBA" id="ARBA00022692"/>
    </source>
</evidence>
<dbReference type="InterPro" id="IPR004358">
    <property type="entry name" value="Sig_transdc_His_kin-like_C"/>
</dbReference>
<evidence type="ECO:0000259" key="17">
    <source>
        <dbReference type="PROSITE" id="PS50109"/>
    </source>
</evidence>
<dbReference type="CDD" id="cd00156">
    <property type="entry name" value="REC"/>
    <property type="match status" value="1"/>
</dbReference>
<dbReference type="FunFam" id="1.10.287.130:FF:000003">
    <property type="entry name" value="Histidine kinase"/>
    <property type="match status" value="1"/>
</dbReference>
<dbReference type="InterPro" id="IPR036097">
    <property type="entry name" value="HisK_dim/P_sf"/>
</dbReference>
<keyword evidence="8" id="KW-0547">Nucleotide-binding</keyword>
<evidence type="ECO:0000256" key="10">
    <source>
        <dbReference type="ARBA" id="ARBA00022840"/>
    </source>
</evidence>
<keyword evidence="11" id="KW-1133">Transmembrane helix</keyword>
<dbReference type="GO" id="GO:0005524">
    <property type="term" value="F:ATP binding"/>
    <property type="evidence" value="ECO:0007669"/>
    <property type="project" value="UniProtKB-KW"/>
</dbReference>
<dbReference type="Pfam" id="PF12860">
    <property type="entry name" value="PAS_7"/>
    <property type="match status" value="1"/>
</dbReference>
<feature type="coiled-coil region" evidence="15">
    <location>
        <begin position="7"/>
        <end position="80"/>
    </location>
</feature>
<dbReference type="InterPro" id="IPR003661">
    <property type="entry name" value="HisK_dim/P_dom"/>
</dbReference>
<comment type="catalytic activity">
    <reaction evidence="1">
        <text>ATP + protein L-histidine = ADP + protein N-phospho-L-histidine.</text>
        <dbReference type="EC" id="2.7.13.3"/>
    </reaction>
</comment>
<dbReference type="GO" id="GO:0000155">
    <property type="term" value="F:phosphorelay sensor kinase activity"/>
    <property type="evidence" value="ECO:0007669"/>
    <property type="project" value="InterPro"/>
</dbReference>
<dbReference type="InterPro" id="IPR036890">
    <property type="entry name" value="HATPase_C_sf"/>
</dbReference>
<evidence type="ECO:0000256" key="3">
    <source>
        <dbReference type="ARBA" id="ARBA00012438"/>
    </source>
</evidence>
<keyword evidence="15" id="KW-0175">Coiled coil</keyword>
<comment type="caution">
    <text evidence="19">The sequence shown here is derived from an EMBL/GenBank/DDBJ whole genome shotgun (WGS) entry which is preliminary data.</text>
</comment>
<dbReference type="CDD" id="cd00082">
    <property type="entry name" value="HisKA"/>
    <property type="match status" value="1"/>
</dbReference>
<dbReference type="SUPFAM" id="SSF55874">
    <property type="entry name" value="ATPase domain of HSP90 chaperone/DNA topoisomerase II/histidine kinase"/>
    <property type="match status" value="1"/>
</dbReference>
<dbReference type="Gene3D" id="3.30.450.20">
    <property type="entry name" value="PAS domain"/>
    <property type="match status" value="1"/>
</dbReference>